<dbReference type="RefSeq" id="XP_062629273.1">
    <property type="nucleotide sequence ID" value="XM_062773289.1"/>
</dbReference>
<dbReference type="AlphaFoldDB" id="A0AAF1BJX4"/>
<reference evidence="4" key="1">
    <citation type="submission" date="2023-10" db="EMBL/GenBank/DDBJ databases">
        <authorList>
            <person name="Noh H."/>
        </authorList>
    </citation>
    <scope>NUCLEOTIDE SEQUENCE</scope>
    <source>
        <strain evidence="4">DUCC4014</strain>
    </source>
</reference>
<accession>A0AAF1BJX4</accession>
<sequence>MLLARIPLLAASGLATLATAAAAADLNTLLFNMSLSVMDPVVFSLDALQPTFLDLVNTPYQEGMVGTGPVRLYSNSSNWGSNRPSVSIAYTGTEFYVYGWWENWNTLSNKPLSVWWNGLSTLNTHDGMPVLQPGPDGMSLLADSLVMPNGNPNALSSAGNASLVASIAADPLNPSRVGAHQGRLTVNYASGGGRLTISGVTVTCMMEAEATTINDVKVSTVPFVQDGRANPYFNYSDQWVVVNGIGGVGGQAYTPYPFLNHTIGQGLATVTVPVPPNTAFMYVTGVRFPRAGPPDFVWTPDPPYAAVRGGSVSPYMNSSYVYPGAIMHMQTLDPRKTYTLTIKPGNMLGLDSAVFYSASLNGTGTVGDPSRPTNTPGAGVGGAGAGTGGTGAGAGGKPESHNKLSAGAIAGIAVGAVVGVALIAAAMFFLGRRHFRRELAERTSRYVDMHTDTAAAQYADEHRVAPYPADKGYVPVATDGPPPSFVSGPVPGAAAPAAPPRPPSVRTAMTRGTMLPPYRE</sequence>
<keyword evidence="3" id="KW-0732">Signal</keyword>
<feature type="compositionally biased region" description="Low complexity" evidence="1">
    <location>
        <begin position="485"/>
        <end position="496"/>
    </location>
</feature>
<keyword evidence="5" id="KW-1185">Reference proteome</keyword>
<keyword evidence="2" id="KW-1133">Transmembrane helix</keyword>
<keyword evidence="2" id="KW-0812">Transmembrane</keyword>
<protein>
    <recommendedName>
        <fullName evidence="6">Peptidase A1 domain-containing protein</fullName>
    </recommendedName>
</protein>
<feature type="chain" id="PRO_5042127597" description="Peptidase A1 domain-containing protein" evidence="3">
    <location>
        <begin position="24"/>
        <end position="520"/>
    </location>
</feature>
<feature type="transmembrane region" description="Helical" evidence="2">
    <location>
        <begin position="408"/>
        <end position="430"/>
    </location>
</feature>
<evidence type="ECO:0000256" key="2">
    <source>
        <dbReference type="SAM" id="Phobius"/>
    </source>
</evidence>
<evidence type="ECO:0000313" key="5">
    <source>
        <dbReference type="Proteomes" id="UP000827549"/>
    </source>
</evidence>
<keyword evidence="2" id="KW-0472">Membrane</keyword>
<gene>
    <name evidence="4" type="ORF">LOC62_05G006770</name>
</gene>
<evidence type="ECO:0000256" key="1">
    <source>
        <dbReference type="SAM" id="MobiDB-lite"/>
    </source>
</evidence>
<dbReference type="Proteomes" id="UP000827549">
    <property type="component" value="Chromosome 5"/>
</dbReference>
<evidence type="ECO:0000256" key="3">
    <source>
        <dbReference type="SAM" id="SignalP"/>
    </source>
</evidence>
<name>A0AAF1BJX4_9TREE</name>
<evidence type="ECO:0008006" key="6">
    <source>
        <dbReference type="Google" id="ProtNLM"/>
    </source>
</evidence>
<dbReference type="CDD" id="cd21699">
    <property type="entry name" value="JMTM_APP_like"/>
    <property type="match status" value="1"/>
</dbReference>
<feature type="region of interest" description="Disordered" evidence="1">
    <location>
        <begin position="364"/>
        <end position="398"/>
    </location>
</feature>
<dbReference type="GeneID" id="87809946"/>
<evidence type="ECO:0000313" key="4">
    <source>
        <dbReference type="EMBL" id="WOO83247.1"/>
    </source>
</evidence>
<dbReference type="EMBL" id="CP086718">
    <property type="protein sequence ID" value="WOO83247.1"/>
    <property type="molecule type" value="Genomic_DNA"/>
</dbReference>
<feature type="compositionally biased region" description="Gly residues" evidence="1">
    <location>
        <begin position="378"/>
        <end position="396"/>
    </location>
</feature>
<organism evidence="4 5">
    <name type="scientific">Vanrija pseudolonga</name>
    <dbReference type="NCBI Taxonomy" id="143232"/>
    <lineage>
        <taxon>Eukaryota</taxon>
        <taxon>Fungi</taxon>
        <taxon>Dikarya</taxon>
        <taxon>Basidiomycota</taxon>
        <taxon>Agaricomycotina</taxon>
        <taxon>Tremellomycetes</taxon>
        <taxon>Trichosporonales</taxon>
        <taxon>Trichosporonaceae</taxon>
        <taxon>Vanrija</taxon>
    </lineage>
</organism>
<proteinExistence type="predicted"/>
<feature type="signal peptide" evidence="3">
    <location>
        <begin position="1"/>
        <end position="23"/>
    </location>
</feature>
<feature type="region of interest" description="Disordered" evidence="1">
    <location>
        <begin position="480"/>
        <end position="520"/>
    </location>
</feature>